<dbReference type="InterPro" id="IPR016288">
    <property type="entry name" value="Beta_cellobiohydrolase"/>
</dbReference>
<evidence type="ECO:0000313" key="3">
    <source>
        <dbReference type="EMBL" id="CBY09680.1"/>
    </source>
</evidence>
<dbReference type="PANTHER" id="PTHR34876:SF4">
    <property type="entry name" value="1,4-BETA-D-GLUCAN CELLOBIOHYDROLASE C-RELATED"/>
    <property type="match status" value="1"/>
</dbReference>
<evidence type="ECO:0000256" key="1">
    <source>
        <dbReference type="SAM" id="MobiDB-lite"/>
    </source>
</evidence>
<dbReference type="SUPFAM" id="SSF51989">
    <property type="entry name" value="Glycosyl hydrolases family 6, cellulases"/>
    <property type="match status" value="1"/>
</dbReference>
<dbReference type="GO" id="GO:0030245">
    <property type="term" value="P:cellulose catabolic process"/>
    <property type="evidence" value="ECO:0007669"/>
    <property type="project" value="InterPro"/>
</dbReference>
<dbReference type="PANTHER" id="PTHR34876">
    <property type="match status" value="1"/>
</dbReference>
<evidence type="ECO:0000256" key="2">
    <source>
        <dbReference type="SAM" id="Phobius"/>
    </source>
</evidence>
<dbReference type="InterPro" id="IPR036434">
    <property type="entry name" value="Beta_cellobiohydrolase_sf"/>
</dbReference>
<gene>
    <name evidence="3" type="ORF">GSOID_T00010490001</name>
</gene>
<keyword evidence="2" id="KW-1133">Transmembrane helix</keyword>
<accession>E4XG82</accession>
<sequence length="591" mass="65434">MDAKHAAKAQEAGLSTPSPSESVIIEDEPKPAVSKKCFCMIVFLVLIGGVVGILTILKREKMQKELALTTTTTAAPTTIAISDLEDVDEVLKRCQKRYTAKLGQASIGLIKTGVKDDKGKELKKGAFWLRGDLVQDQATFKDIKVMACRGQIPTVIISMRPAGYKLILNQDDLNFYDGEPIHEDWESYDERLAVYKKQLLDIPSLVILEPKLLQLTFDEINLQYNYENGIYLDEFLRRAQMMTNALKKSWVYLDAGDPHWLSNESHLDFASMTLVRLQGLRGFAINTAFYANSTTVELFARKLSCATNLHYIMDTGRNGGAFSQKKSLEEASECRYDPPDIRKSNNPGWGFASKKPVDARGRRRRSSSNNAMSRSRRGLYSTGLGEQQVVNRGWSSQRPLLSPYERNTLANAPMEGMPQLKMANQFGGNGGLPSRTASGKIRAIQKAPRPSNIGASGAGKKAASKGSNKGLLDRETAEGIMKSISMKNNRMRCLAKSSKMNYHDAYFWARAPGESDGRLFAAGSVHKCLLTHGLTCDGSCPLITSVPCTCSGAPPMQQQGWGQPQPGWGYQPNYMPQPQQQLNQWNPQTWG</sequence>
<keyword evidence="2" id="KW-0812">Transmembrane</keyword>
<dbReference type="EMBL" id="FN653047">
    <property type="protein sequence ID" value="CBY09680.1"/>
    <property type="molecule type" value="Genomic_DNA"/>
</dbReference>
<proteinExistence type="predicted"/>
<feature type="transmembrane region" description="Helical" evidence="2">
    <location>
        <begin position="37"/>
        <end position="57"/>
    </location>
</feature>
<keyword evidence="4" id="KW-1185">Reference proteome</keyword>
<dbReference type="Proteomes" id="UP000001307">
    <property type="component" value="Unassembled WGS sequence"/>
</dbReference>
<evidence type="ECO:0000313" key="4">
    <source>
        <dbReference type="Proteomes" id="UP000001307"/>
    </source>
</evidence>
<organism evidence="3">
    <name type="scientific">Oikopleura dioica</name>
    <name type="common">Tunicate</name>
    <dbReference type="NCBI Taxonomy" id="34765"/>
    <lineage>
        <taxon>Eukaryota</taxon>
        <taxon>Metazoa</taxon>
        <taxon>Chordata</taxon>
        <taxon>Tunicata</taxon>
        <taxon>Appendicularia</taxon>
        <taxon>Copelata</taxon>
        <taxon>Oikopleuridae</taxon>
        <taxon>Oikopleura</taxon>
    </lineage>
</organism>
<feature type="region of interest" description="Disordered" evidence="1">
    <location>
        <begin position="445"/>
        <end position="474"/>
    </location>
</feature>
<feature type="region of interest" description="Disordered" evidence="1">
    <location>
        <begin position="559"/>
        <end position="591"/>
    </location>
</feature>
<feature type="region of interest" description="Disordered" evidence="1">
    <location>
        <begin position="345"/>
        <end position="384"/>
    </location>
</feature>
<dbReference type="AlphaFoldDB" id="E4XG82"/>
<keyword evidence="2" id="KW-0472">Membrane</keyword>
<dbReference type="InParanoid" id="E4XG82"/>
<dbReference type="Gene3D" id="3.20.20.40">
    <property type="entry name" value="1, 4-beta cellobiohydrolase"/>
    <property type="match status" value="1"/>
</dbReference>
<dbReference type="GO" id="GO:0004553">
    <property type="term" value="F:hydrolase activity, hydrolyzing O-glycosyl compounds"/>
    <property type="evidence" value="ECO:0007669"/>
    <property type="project" value="InterPro"/>
</dbReference>
<name>E4XG82_OIKDI</name>
<reference evidence="3" key="1">
    <citation type="journal article" date="2010" name="Science">
        <title>Plasticity of animal genome architecture unmasked by rapid evolution of a pelagic tunicate.</title>
        <authorList>
            <person name="Denoeud F."/>
            <person name="Henriet S."/>
            <person name="Mungpakdee S."/>
            <person name="Aury J.M."/>
            <person name="Da Silva C."/>
            <person name="Brinkmann H."/>
            <person name="Mikhaleva J."/>
            <person name="Olsen L.C."/>
            <person name="Jubin C."/>
            <person name="Canestro C."/>
            <person name="Bouquet J.M."/>
            <person name="Danks G."/>
            <person name="Poulain J."/>
            <person name="Campsteijn C."/>
            <person name="Adamski M."/>
            <person name="Cross I."/>
            <person name="Yadetie F."/>
            <person name="Muffato M."/>
            <person name="Louis A."/>
            <person name="Butcher S."/>
            <person name="Tsagkogeorga G."/>
            <person name="Konrad A."/>
            <person name="Singh S."/>
            <person name="Jensen M.F."/>
            <person name="Cong E.H."/>
            <person name="Eikeseth-Otteraa H."/>
            <person name="Noel B."/>
            <person name="Anthouard V."/>
            <person name="Porcel B.M."/>
            <person name="Kachouri-Lafond R."/>
            <person name="Nishino A."/>
            <person name="Ugolini M."/>
            <person name="Chourrout P."/>
            <person name="Nishida H."/>
            <person name="Aasland R."/>
            <person name="Huzurbazar S."/>
            <person name="Westhof E."/>
            <person name="Delsuc F."/>
            <person name="Lehrach H."/>
            <person name="Reinhardt R."/>
            <person name="Weissenbach J."/>
            <person name="Roy S.W."/>
            <person name="Artiguenave F."/>
            <person name="Postlethwait J.H."/>
            <person name="Manak J.R."/>
            <person name="Thompson E.M."/>
            <person name="Jaillon O."/>
            <person name="Du Pasquier L."/>
            <person name="Boudinot P."/>
            <person name="Liberles D.A."/>
            <person name="Volff J.N."/>
            <person name="Philippe H."/>
            <person name="Lenhard B."/>
            <person name="Roest Crollius H."/>
            <person name="Wincker P."/>
            <person name="Chourrout D."/>
        </authorList>
    </citation>
    <scope>NUCLEOTIDE SEQUENCE [LARGE SCALE GENOMIC DNA]</scope>
</reference>
<feature type="region of interest" description="Disordered" evidence="1">
    <location>
        <begin position="1"/>
        <end position="23"/>
    </location>
</feature>
<dbReference type="PRINTS" id="PR00733">
    <property type="entry name" value="GLHYDRLASE6"/>
</dbReference>
<feature type="compositionally biased region" description="Low complexity" evidence="1">
    <location>
        <begin position="451"/>
        <end position="470"/>
    </location>
</feature>
<dbReference type="OrthoDB" id="10537530at2759"/>
<protein>
    <submittedName>
        <fullName evidence="3">Uncharacterized protein</fullName>
    </submittedName>
</protein>